<dbReference type="SUPFAM" id="SSF57667">
    <property type="entry name" value="beta-beta-alpha zinc fingers"/>
    <property type="match status" value="2"/>
</dbReference>
<comment type="subcellular location">
    <subcellularLocation>
        <location evidence="1">Nucleus</location>
    </subcellularLocation>
</comment>
<keyword evidence="5" id="KW-0862">Zinc</keyword>
<keyword evidence="4 7" id="KW-0863">Zinc-finger</keyword>
<dbReference type="GO" id="GO:0005634">
    <property type="term" value="C:nucleus"/>
    <property type="evidence" value="ECO:0007669"/>
    <property type="project" value="UniProtKB-SubCell"/>
</dbReference>
<dbReference type="Pfam" id="PF00096">
    <property type="entry name" value="zf-C2H2"/>
    <property type="match status" value="1"/>
</dbReference>
<feature type="compositionally biased region" description="Basic residues" evidence="8">
    <location>
        <begin position="344"/>
        <end position="357"/>
    </location>
</feature>
<dbReference type="SMART" id="SM00355">
    <property type="entry name" value="ZnF_C2H2"/>
    <property type="match status" value="4"/>
</dbReference>
<gene>
    <name evidence="10" type="ORF">NMOB1V02_LOCUS2063</name>
</gene>
<evidence type="ECO:0000256" key="3">
    <source>
        <dbReference type="ARBA" id="ARBA00022737"/>
    </source>
</evidence>
<reference evidence="10" key="1">
    <citation type="submission" date="2020-11" db="EMBL/GenBank/DDBJ databases">
        <authorList>
            <person name="Tran Van P."/>
        </authorList>
    </citation>
    <scope>NUCLEOTIDE SEQUENCE</scope>
</reference>
<feature type="region of interest" description="Disordered" evidence="8">
    <location>
        <begin position="120"/>
        <end position="147"/>
    </location>
</feature>
<dbReference type="GO" id="GO:0008270">
    <property type="term" value="F:zinc ion binding"/>
    <property type="evidence" value="ECO:0007669"/>
    <property type="project" value="UniProtKB-KW"/>
</dbReference>
<dbReference type="InterPro" id="IPR036236">
    <property type="entry name" value="Znf_C2H2_sf"/>
</dbReference>
<dbReference type="InterPro" id="IPR013087">
    <property type="entry name" value="Znf_C2H2_type"/>
</dbReference>
<evidence type="ECO:0000256" key="6">
    <source>
        <dbReference type="ARBA" id="ARBA00023242"/>
    </source>
</evidence>
<feature type="domain" description="C2H2-type" evidence="9">
    <location>
        <begin position="271"/>
        <end position="298"/>
    </location>
</feature>
<feature type="domain" description="C2H2-type" evidence="9">
    <location>
        <begin position="213"/>
        <end position="242"/>
    </location>
</feature>
<feature type="domain" description="C2H2-type" evidence="9">
    <location>
        <begin position="299"/>
        <end position="322"/>
    </location>
</feature>
<dbReference type="PANTHER" id="PTHR16515">
    <property type="entry name" value="PR DOMAIN ZINC FINGER PROTEIN"/>
    <property type="match status" value="1"/>
</dbReference>
<protein>
    <recommendedName>
        <fullName evidence="9">C2H2-type domain-containing protein</fullName>
    </recommendedName>
</protein>
<keyword evidence="6" id="KW-0539">Nucleus</keyword>
<dbReference type="EMBL" id="OA882258">
    <property type="protein sequence ID" value="CAD7274213.1"/>
    <property type="molecule type" value="Genomic_DNA"/>
</dbReference>
<dbReference type="PROSITE" id="PS00028">
    <property type="entry name" value="ZINC_FINGER_C2H2_1"/>
    <property type="match status" value="3"/>
</dbReference>
<organism evidence="10">
    <name type="scientific">Notodromas monacha</name>
    <dbReference type="NCBI Taxonomy" id="399045"/>
    <lineage>
        <taxon>Eukaryota</taxon>
        <taxon>Metazoa</taxon>
        <taxon>Ecdysozoa</taxon>
        <taxon>Arthropoda</taxon>
        <taxon>Crustacea</taxon>
        <taxon>Oligostraca</taxon>
        <taxon>Ostracoda</taxon>
        <taxon>Podocopa</taxon>
        <taxon>Podocopida</taxon>
        <taxon>Cypridocopina</taxon>
        <taxon>Cypridoidea</taxon>
        <taxon>Cyprididae</taxon>
        <taxon>Notodromas</taxon>
    </lineage>
</organism>
<dbReference type="GO" id="GO:1990837">
    <property type="term" value="F:sequence-specific double-stranded DNA binding"/>
    <property type="evidence" value="ECO:0007669"/>
    <property type="project" value="UniProtKB-ARBA"/>
</dbReference>
<dbReference type="AlphaFoldDB" id="A0A7R9BFC6"/>
<keyword evidence="2" id="KW-0479">Metal-binding</keyword>
<feature type="region of interest" description="Disordered" evidence="8">
    <location>
        <begin position="344"/>
        <end position="371"/>
    </location>
</feature>
<evidence type="ECO:0000256" key="8">
    <source>
        <dbReference type="SAM" id="MobiDB-lite"/>
    </source>
</evidence>
<dbReference type="PANTHER" id="PTHR16515:SF49">
    <property type="entry name" value="GASTRULA ZINC FINGER PROTEIN XLCGF49.1-LIKE-RELATED"/>
    <property type="match status" value="1"/>
</dbReference>
<dbReference type="InterPro" id="IPR050331">
    <property type="entry name" value="Zinc_finger"/>
</dbReference>
<evidence type="ECO:0000256" key="2">
    <source>
        <dbReference type="ARBA" id="ARBA00022723"/>
    </source>
</evidence>
<evidence type="ECO:0000256" key="5">
    <source>
        <dbReference type="ARBA" id="ARBA00022833"/>
    </source>
</evidence>
<keyword evidence="3" id="KW-0677">Repeat</keyword>
<dbReference type="PROSITE" id="PS50157">
    <property type="entry name" value="ZINC_FINGER_C2H2_2"/>
    <property type="match status" value="4"/>
</dbReference>
<dbReference type="Proteomes" id="UP000678499">
    <property type="component" value="Unassembled WGS sequence"/>
</dbReference>
<name>A0A7R9BFC6_9CRUS</name>
<accession>A0A7R9BFC6</accession>
<feature type="compositionally biased region" description="Basic and acidic residues" evidence="8">
    <location>
        <begin position="127"/>
        <end position="145"/>
    </location>
</feature>
<evidence type="ECO:0000256" key="4">
    <source>
        <dbReference type="ARBA" id="ARBA00022771"/>
    </source>
</evidence>
<evidence type="ECO:0000256" key="7">
    <source>
        <dbReference type="PROSITE-ProRule" id="PRU00042"/>
    </source>
</evidence>
<feature type="domain" description="C2H2-type" evidence="9">
    <location>
        <begin position="243"/>
        <end position="270"/>
    </location>
</feature>
<evidence type="ECO:0000313" key="10">
    <source>
        <dbReference type="EMBL" id="CAD7274213.1"/>
    </source>
</evidence>
<evidence type="ECO:0000259" key="9">
    <source>
        <dbReference type="PROSITE" id="PS50157"/>
    </source>
</evidence>
<evidence type="ECO:0000313" key="11">
    <source>
        <dbReference type="Proteomes" id="UP000678499"/>
    </source>
</evidence>
<dbReference type="OrthoDB" id="3533395at2759"/>
<dbReference type="Gene3D" id="3.30.160.60">
    <property type="entry name" value="Classic Zinc Finger"/>
    <property type="match status" value="3"/>
</dbReference>
<proteinExistence type="predicted"/>
<evidence type="ECO:0000256" key="1">
    <source>
        <dbReference type="ARBA" id="ARBA00004123"/>
    </source>
</evidence>
<keyword evidence="11" id="KW-1185">Reference proteome</keyword>
<sequence>MECDLSEGRVSRLTDLMPFGDARSENNLTNFSQLENLNDVSVACYCGNGKSQFDASSLQPMENIEEFGPLCNLSARNTDGESLSFEFNGISVPNCEFDFSTNGESLFRILSPVAAHGVESQGQKIVENGDKSPVHEGENPEKQTTKENCIMRSADLPVVEDRSIDIPVVDRSALNDDGAKEEDRRLEERKKALQMLNFFNKVSAGRVRSPAELKCTICTPHKLFTAQTSLVCHYRSHAGIKPYICSTCGSSFTRQHSLNYHMMLHTNAIKFKCEVCQHVCRHRSHFKEHMRKHTGETPFECSECKRGFKTRNTYKRHLYYRHGKILTAEGGVIIMAPEEFKKVKTNPRPKGKRKRARKCDTASDSVDLDTC</sequence>
<dbReference type="FunFam" id="3.30.160.60:FF:000303">
    <property type="entry name" value="Zinc finger protein 41"/>
    <property type="match status" value="1"/>
</dbReference>
<dbReference type="GO" id="GO:0010468">
    <property type="term" value="P:regulation of gene expression"/>
    <property type="evidence" value="ECO:0007669"/>
    <property type="project" value="TreeGrafter"/>
</dbReference>
<dbReference type="EMBL" id="CAJPEX010000221">
    <property type="protein sequence ID" value="CAG0914365.1"/>
    <property type="molecule type" value="Genomic_DNA"/>
</dbReference>